<sequence>MKRLLLLLLVPAVLVLTGCPRSAPPDRGVYLLLDTSGTYTQELDKAQRIISYVLSRMNPGDNFAVARIDTGSFSEKDIIARTTFDDRPSKTNQQKRQFREQIKEYVEGVESSRYTDITGGMLQGIEWLNEVGPSQKVILVFSDMKEDLPDNYVRDVSLELSGIEVAALNVTKLRSDIVDPRKYMSRVDNWRKQVEDAGGEWRMINDLDNLTGLFSG</sequence>
<dbReference type="AlphaFoldDB" id="A0A0P9C3D1"/>
<dbReference type="InterPro" id="IPR002035">
    <property type="entry name" value="VWF_A"/>
</dbReference>
<dbReference type="RefSeq" id="WP_054967060.1">
    <property type="nucleotide sequence ID" value="NZ_FMUN01000001.1"/>
</dbReference>
<evidence type="ECO:0000313" key="3">
    <source>
        <dbReference type="EMBL" id="SCX75208.1"/>
    </source>
</evidence>
<feature type="chain" id="PRO_5010433171" description="VWFA domain-containing protein" evidence="1">
    <location>
        <begin position="24"/>
        <end position="216"/>
    </location>
</feature>
<dbReference type="Proteomes" id="UP000183104">
    <property type="component" value="Unassembled WGS sequence"/>
</dbReference>
<reference evidence="4" key="1">
    <citation type="submission" date="2016-10" db="EMBL/GenBank/DDBJ databases">
        <authorList>
            <person name="Varghese N."/>
        </authorList>
    </citation>
    <scope>NUCLEOTIDE SEQUENCE [LARGE SCALE GENOMIC DNA]</scope>
    <source>
        <strain evidence="4">HL 19</strain>
    </source>
</reference>
<feature type="domain" description="VWFA" evidence="2">
    <location>
        <begin position="28"/>
        <end position="216"/>
    </location>
</feature>
<dbReference type="STRING" id="381306.AN478_13165"/>
<evidence type="ECO:0000256" key="1">
    <source>
        <dbReference type="SAM" id="SignalP"/>
    </source>
</evidence>
<proteinExistence type="predicted"/>
<feature type="signal peptide" evidence="1">
    <location>
        <begin position="1"/>
        <end position="23"/>
    </location>
</feature>
<evidence type="ECO:0000259" key="2">
    <source>
        <dbReference type="PROSITE" id="PS50234"/>
    </source>
</evidence>
<keyword evidence="4" id="KW-1185">Reference proteome</keyword>
<dbReference type="SUPFAM" id="SSF53300">
    <property type="entry name" value="vWA-like"/>
    <property type="match status" value="1"/>
</dbReference>
<dbReference type="PROSITE" id="PS51257">
    <property type="entry name" value="PROKAR_LIPOPROTEIN"/>
    <property type="match status" value="1"/>
</dbReference>
<organism evidence="3 4">
    <name type="scientific">Thiohalorhabdus denitrificans</name>
    <dbReference type="NCBI Taxonomy" id="381306"/>
    <lineage>
        <taxon>Bacteria</taxon>
        <taxon>Pseudomonadati</taxon>
        <taxon>Pseudomonadota</taxon>
        <taxon>Gammaproteobacteria</taxon>
        <taxon>Thiohalorhabdales</taxon>
        <taxon>Thiohalorhabdaceae</taxon>
        <taxon>Thiohalorhabdus</taxon>
    </lineage>
</organism>
<dbReference type="EMBL" id="FMUN01000001">
    <property type="protein sequence ID" value="SCX75208.1"/>
    <property type="molecule type" value="Genomic_DNA"/>
</dbReference>
<accession>A0A0P9C3D1</accession>
<dbReference type="Gene3D" id="3.40.50.410">
    <property type="entry name" value="von Willebrand factor, type A domain"/>
    <property type="match status" value="1"/>
</dbReference>
<evidence type="ECO:0000313" key="4">
    <source>
        <dbReference type="Proteomes" id="UP000183104"/>
    </source>
</evidence>
<keyword evidence="1" id="KW-0732">Signal</keyword>
<dbReference type="OrthoDB" id="7627389at2"/>
<dbReference type="PROSITE" id="PS50234">
    <property type="entry name" value="VWFA"/>
    <property type="match status" value="1"/>
</dbReference>
<name>A0A0P9C3D1_9GAMM</name>
<dbReference type="PATRIC" id="fig|381306.5.peg.1792"/>
<dbReference type="InterPro" id="IPR036465">
    <property type="entry name" value="vWFA_dom_sf"/>
</dbReference>
<protein>
    <recommendedName>
        <fullName evidence="2">VWFA domain-containing protein</fullName>
    </recommendedName>
</protein>
<gene>
    <name evidence="3" type="ORF">SAMN05661077_0218</name>
</gene>